<dbReference type="Gene3D" id="2.40.50.100">
    <property type="match status" value="1"/>
</dbReference>
<keyword evidence="7" id="KW-1185">Reference proteome</keyword>
<evidence type="ECO:0000259" key="3">
    <source>
        <dbReference type="Pfam" id="PF25917"/>
    </source>
</evidence>
<dbReference type="Pfam" id="PF25917">
    <property type="entry name" value="BSH_RND"/>
    <property type="match status" value="1"/>
</dbReference>
<dbReference type="PANTHER" id="PTHR30469">
    <property type="entry name" value="MULTIDRUG RESISTANCE PROTEIN MDTA"/>
    <property type="match status" value="1"/>
</dbReference>
<accession>A0A433V5B3</accession>
<dbReference type="Gene3D" id="2.40.420.20">
    <property type="match status" value="1"/>
</dbReference>
<gene>
    <name evidence="6" type="ORF">DSM106972_068540</name>
</gene>
<dbReference type="Proteomes" id="UP000271624">
    <property type="component" value="Unassembled WGS sequence"/>
</dbReference>
<dbReference type="GO" id="GO:0015562">
    <property type="term" value="F:efflux transmembrane transporter activity"/>
    <property type="evidence" value="ECO:0007669"/>
    <property type="project" value="TreeGrafter"/>
</dbReference>
<reference evidence="6" key="2">
    <citation type="journal article" date="2019" name="Genome Biol. Evol.">
        <title>Day and night: Metabolic profiles and evolutionary relationships of six axenic non-marine cyanobacteria.</title>
        <authorList>
            <person name="Will S.E."/>
            <person name="Henke P."/>
            <person name="Boedeker C."/>
            <person name="Huang S."/>
            <person name="Brinkmann H."/>
            <person name="Rohde M."/>
            <person name="Jarek M."/>
            <person name="Friedl T."/>
            <person name="Seufert S."/>
            <person name="Schumacher M."/>
            <person name="Overmann J."/>
            <person name="Neumann-Schaal M."/>
            <person name="Petersen J."/>
        </authorList>
    </citation>
    <scope>NUCLEOTIDE SEQUENCE [LARGE SCALE GENOMIC DNA]</scope>
    <source>
        <strain evidence="6">PCC 7102</strain>
    </source>
</reference>
<dbReference type="InterPro" id="IPR058792">
    <property type="entry name" value="Beta-barrel_RND_2"/>
</dbReference>
<keyword evidence="2" id="KW-0175">Coiled coil</keyword>
<dbReference type="AlphaFoldDB" id="A0A433V5B3"/>
<dbReference type="GO" id="GO:1990281">
    <property type="term" value="C:efflux pump complex"/>
    <property type="evidence" value="ECO:0007669"/>
    <property type="project" value="TreeGrafter"/>
</dbReference>
<dbReference type="InterPro" id="IPR006143">
    <property type="entry name" value="RND_pump_MFP"/>
</dbReference>
<name>A0A433V5B3_9CYAN</name>
<dbReference type="Gene3D" id="1.10.287.470">
    <property type="entry name" value="Helix hairpin bin"/>
    <property type="match status" value="1"/>
</dbReference>
<feature type="domain" description="CusB-like beta-barrel" evidence="4">
    <location>
        <begin position="276"/>
        <end position="349"/>
    </location>
</feature>
<feature type="domain" description="Multidrug resistance protein MdtA-like barrel-sandwich hybrid" evidence="3">
    <location>
        <begin position="86"/>
        <end position="264"/>
    </location>
</feature>
<dbReference type="Pfam" id="PF25975">
    <property type="entry name" value="CzcB_C"/>
    <property type="match status" value="1"/>
</dbReference>
<dbReference type="EMBL" id="RSCL01000020">
    <property type="protein sequence ID" value="RUT01303.1"/>
    <property type="molecule type" value="Genomic_DNA"/>
</dbReference>
<evidence type="ECO:0000256" key="1">
    <source>
        <dbReference type="ARBA" id="ARBA00009477"/>
    </source>
</evidence>
<dbReference type="Gene3D" id="2.40.30.170">
    <property type="match status" value="1"/>
</dbReference>
<dbReference type="InterPro" id="IPR058625">
    <property type="entry name" value="MdtA-like_BSH"/>
</dbReference>
<dbReference type="Pfam" id="PF25954">
    <property type="entry name" value="Beta-barrel_RND_2"/>
    <property type="match status" value="1"/>
</dbReference>
<feature type="domain" description="CzcB-like C-terminal circularly permuted SH3-like" evidence="5">
    <location>
        <begin position="396"/>
        <end position="425"/>
    </location>
</feature>
<dbReference type="SUPFAM" id="SSF111369">
    <property type="entry name" value="HlyD-like secretion proteins"/>
    <property type="match status" value="2"/>
</dbReference>
<proteinExistence type="inferred from homology"/>
<evidence type="ECO:0000313" key="7">
    <source>
        <dbReference type="Proteomes" id="UP000271624"/>
    </source>
</evidence>
<organism evidence="6 7">
    <name type="scientific">Dulcicalothrix desertica PCC 7102</name>
    <dbReference type="NCBI Taxonomy" id="232991"/>
    <lineage>
        <taxon>Bacteria</taxon>
        <taxon>Bacillati</taxon>
        <taxon>Cyanobacteriota</taxon>
        <taxon>Cyanophyceae</taxon>
        <taxon>Nostocales</taxon>
        <taxon>Calotrichaceae</taxon>
        <taxon>Dulcicalothrix</taxon>
    </lineage>
</organism>
<comment type="similarity">
    <text evidence="1">Belongs to the membrane fusion protein (MFP) (TC 8.A.1) family.</text>
</comment>
<feature type="coiled-coil region" evidence="2">
    <location>
        <begin position="127"/>
        <end position="175"/>
    </location>
</feature>
<evidence type="ECO:0000313" key="6">
    <source>
        <dbReference type="EMBL" id="RUT01303.1"/>
    </source>
</evidence>
<evidence type="ECO:0000259" key="5">
    <source>
        <dbReference type="Pfam" id="PF25975"/>
    </source>
</evidence>
<dbReference type="NCBIfam" id="TIGR01730">
    <property type="entry name" value="RND_mfp"/>
    <property type="match status" value="1"/>
</dbReference>
<comment type="caution">
    <text evidence="6">The sequence shown here is derived from an EMBL/GenBank/DDBJ whole genome shotgun (WGS) entry which is preliminary data.</text>
</comment>
<sequence>MINVKIDVGKYVYTKRIQSNKLLVTCLLGLGFLCAGCGAGVKDKADAQSQQPAAAANRATPVDVAIAKTGVLQEKPEFTATTAPYRTVSLRSQIEGQLLALSVDVGSTVKQGQTLGQVDDALLVTALNQAEAELASLKSEVARTNTQIVNRKAEVERLRLELVQAQSDANRQQQLFKEGAISEQVTQTSRTAAQTAAQALRAAISQVSTEQQAVATAQGRVVAQQAVVAEARKRRSYARLISPINGVVAEKVSEPGNLLQPGNEVLKISDFSRVKVVVQLSELEIGNIRVGQSVRVSLDAFPNQTYTGRVARISPVADATARLIPVEVEIRNSNAKIGSGLLARVAFDTNTAQQVVIPVTALAENASGNKARQEENQSRQGTIFVLQQGAAKPTVSARPVTLGQRSNGNVEILSGLQAGESYVVRSGKPLKDGETVGLSILSEKS</sequence>
<reference evidence="6" key="1">
    <citation type="submission" date="2018-12" db="EMBL/GenBank/DDBJ databases">
        <authorList>
            <person name="Will S."/>
            <person name="Neumann-Schaal M."/>
            <person name="Henke P."/>
        </authorList>
    </citation>
    <scope>NUCLEOTIDE SEQUENCE</scope>
    <source>
        <strain evidence="6">PCC 7102</strain>
    </source>
</reference>
<evidence type="ECO:0000259" key="4">
    <source>
        <dbReference type="Pfam" id="PF25954"/>
    </source>
</evidence>
<protein>
    <submittedName>
        <fullName evidence="6">RND transporter</fullName>
    </submittedName>
</protein>
<dbReference type="PANTHER" id="PTHR30469:SF15">
    <property type="entry name" value="HLYD FAMILY OF SECRETION PROTEINS"/>
    <property type="match status" value="1"/>
</dbReference>
<dbReference type="InterPro" id="IPR058649">
    <property type="entry name" value="CzcB_C"/>
</dbReference>
<evidence type="ECO:0000256" key="2">
    <source>
        <dbReference type="SAM" id="Coils"/>
    </source>
</evidence>
<dbReference type="FunFam" id="2.40.30.170:FF:000010">
    <property type="entry name" value="Efflux RND transporter periplasmic adaptor subunit"/>
    <property type="match status" value="1"/>
</dbReference>